<reference evidence="1" key="1">
    <citation type="submission" date="2022-11" db="EMBL/GenBank/DDBJ databases">
        <title>Genome Sequence of Boeremia exigua.</title>
        <authorList>
            <person name="Buettner E."/>
        </authorList>
    </citation>
    <scope>NUCLEOTIDE SEQUENCE</scope>
    <source>
        <strain evidence="1">CU02</strain>
    </source>
</reference>
<sequence>MANKRQADGAIKFYDSRAVHYDGTWHDDFTGRFIKHIDIEPGQQVLDLACGTGLLTFLEADAVGPSGHVIGIDVTPSMLDVAKFKQRKAGDQYSNVTFLEGDVLCLQDLEAVKDKIFDVITVASALVLFPDPKAAIEHWSQFLKPGGTIALDATHPRNLVAGMVLERVARRLELPIPYNRSWSKSEATLKDMLQSAGLEVEKVVVIDNQAGYGKRSYDMEQWDDFFVENVIVKDVARTFANNDIRRKAQSVYKEEWEKLAIDGKVEEIDSVFLGVARKLADGSRYVPKTVDGGIVFKGGCRCGGVQFTSTAQPKDIFVCHCRACQQLSGSAFLPFTGVPQSALTFVEESAHKTIKLSDFAERSFCSGCGAPITMIYAFDDVTYLTMSSLDLESLTCELPTVKQHIFLREKAPWLTLAEDGAERWGTMEYAHLLQMDPNYDRELVLEKYTVLQL</sequence>
<protein>
    <submittedName>
        <fullName evidence="1">Uncharacterized protein</fullName>
    </submittedName>
</protein>
<keyword evidence="2" id="KW-1185">Reference proteome</keyword>
<proteinExistence type="predicted"/>
<accession>A0ACC2I9C4</accession>
<evidence type="ECO:0000313" key="2">
    <source>
        <dbReference type="Proteomes" id="UP001153331"/>
    </source>
</evidence>
<gene>
    <name evidence="1" type="ORF">OPT61_g5700</name>
</gene>
<evidence type="ECO:0000313" key="1">
    <source>
        <dbReference type="EMBL" id="KAJ8111784.1"/>
    </source>
</evidence>
<name>A0ACC2I9C4_9PLEO</name>
<dbReference type="EMBL" id="JAPHNI010000375">
    <property type="protein sequence ID" value="KAJ8111784.1"/>
    <property type="molecule type" value="Genomic_DNA"/>
</dbReference>
<organism evidence="1 2">
    <name type="scientific">Boeremia exigua</name>
    <dbReference type="NCBI Taxonomy" id="749465"/>
    <lineage>
        <taxon>Eukaryota</taxon>
        <taxon>Fungi</taxon>
        <taxon>Dikarya</taxon>
        <taxon>Ascomycota</taxon>
        <taxon>Pezizomycotina</taxon>
        <taxon>Dothideomycetes</taxon>
        <taxon>Pleosporomycetidae</taxon>
        <taxon>Pleosporales</taxon>
        <taxon>Pleosporineae</taxon>
        <taxon>Didymellaceae</taxon>
        <taxon>Boeremia</taxon>
    </lineage>
</organism>
<comment type="caution">
    <text evidence="1">The sequence shown here is derived from an EMBL/GenBank/DDBJ whole genome shotgun (WGS) entry which is preliminary data.</text>
</comment>
<dbReference type="Proteomes" id="UP001153331">
    <property type="component" value="Unassembled WGS sequence"/>
</dbReference>